<dbReference type="AlphaFoldDB" id="A0AAW4MWZ4"/>
<accession>A0AAW4MWZ4</accession>
<evidence type="ECO:0000313" key="4">
    <source>
        <dbReference type="Proteomes" id="UP001197492"/>
    </source>
</evidence>
<proteinExistence type="predicted"/>
<comment type="caution">
    <text evidence="1">The sequence shown here is derived from an EMBL/GenBank/DDBJ whole genome shotgun (WGS) entry which is preliminary data.</text>
</comment>
<evidence type="ECO:0000313" key="1">
    <source>
        <dbReference type="EMBL" id="MBV3383444.1"/>
    </source>
</evidence>
<dbReference type="EMBL" id="JAHOEL010000075">
    <property type="protein sequence ID" value="MBV3393466.1"/>
    <property type="molecule type" value="Genomic_DNA"/>
</dbReference>
<protein>
    <submittedName>
        <fullName evidence="1">Uncharacterized protein</fullName>
    </submittedName>
</protein>
<organism evidence="1 3">
    <name type="scientific">Catenibacterium mitsuokai</name>
    <dbReference type="NCBI Taxonomy" id="100886"/>
    <lineage>
        <taxon>Bacteria</taxon>
        <taxon>Bacillati</taxon>
        <taxon>Bacillota</taxon>
        <taxon>Erysipelotrichia</taxon>
        <taxon>Erysipelotrichales</taxon>
        <taxon>Coprobacillaceae</taxon>
        <taxon>Catenibacterium</taxon>
    </lineage>
</organism>
<dbReference type="RefSeq" id="WP_217748126.1">
    <property type="nucleotide sequence ID" value="NZ_JAHOEB010000076.1"/>
</dbReference>
<dbReference type="EMBL" id="JAHOEF010000076">
    <property type="protein sequence ID" value="MBV3383444.1"/>
    <property type="molecule type" value="Genomic_DNA"/>
</dbReference>
<keyword evidence="4" id="KW-1185">Reference proteome</keyword>
<name>A0AAW4MWZ4_9FIRM</name>
<gene>
    <name evidence="1" type="ORF">KSV97_09525</name>
    <name evidence="2" type="ORF">KSW06_09450</name>
</gene>
<dbReference type="Proteomes" id="UP001196408">
    <property type="component" value="Unassembled WGS sequence"/>
</dbReference>
<sequence>MGDDVVATSAYRVKSKKYIGLTYGSFKTFASNVSGAKTDNEKLSATISISYSNSISGNLSLSIKKNLKATMGFDVTKSSSVSTEYSINLKKGQKCKIKARPAYDTYNCKLERLYTGTGIYIWREVSGTYTAKNYSHIDFEDKL</sequence>
<evidence type="ECO:0000313" key="3">
    <source>
        <dbReference type="Proteomes" id="UP001196408"/>
    </source>
</evidence>
<reference evidence="1 4" key="1">
    <citation type="submission" date="2021-06" db="EMBL/GenBank/DDBJ databases">
        <title>Collection of gut derived symbiotic bacterial strains cultured from healthy donors.</title>
        <authorList>
            <person name="Lin H."/>
            <person name="Littmann E."/>
            <person name="Pamer E.G."/>
        </authorList>
    </citation>
    <scope>NUCLEOTIDE SEQUENCE</scope>
    <source>
        <strain evidence="2 4">MSK.21.70</strain>
        <strain evidence="1">MSK.21.82</strain>
    </source>
</reference>
<evidence type="ECO:0000313" key="2">
    <source>
        <dbReference type="EMBL" id="MBV3393466.1"/>
    </source>
</evidence>
<dbReference type="Proteomes" id="UP001197492">
    <property type="component" value="Unassembled WGS sequence"/>
</dbReference>